<reference evidence="1 2" key="1">
    <citation type="journal article" date="2016" name="Nat. Commun.">
        <title>Thousands of microbial genomes shed light on interconnected biogeochemical processes in an aquifer system.</title>
        <authorList>
            <person name="Anantharaman K."/>
            <person name="Brown C.T."/>
            <person name="Hug L.A."/>
            <person name="Sharon I."/>
            <person name="Castelle C.J."/>
            <person name="Probst A.J."/>
            <person name="Thomas B.C."/>
            <person name="Singh A."/>
            <person name="Wilkins M.J."/>
            <person name="Karaoz U."/>
            <person name="Brodie E.L."/>
            <person name="Williams K.H."/>
            <person name="Hubbard S.S."/>
            <person name="Banfield J.F."/>
        </authorList>
    </citation>
    <scope>NUCLEOTIDE SEQUENCE [LARGE SCALE GENOMIC DNA]</scope>
</reference>
<evidence type="ECO:0000313" key="2">
    <source>
        <dbReference type="Proteomes" id="UP000177208"/>
    </source>
</evidence>
<protein>
    <recommendedName>
        <fullName evidence="3">Baseplate protein J-like domain-containing protein</fullName>
    </recommendedName>
</protein>
<dbReference type="AlphaFoldDB" id="A0A1F7GAZ8"/>
<organism evidence="1 2">
    <name type="scientific">Candidatus Roizmanbacteria bacterium RIFCSPHIGHO2_01_FULL_39_12c</name>
    <dbReference type="NCBI Taxonomy" id="1802031"/>
    <lineage>
        <taxon>Bacteria</taxon>
        <taxon>Candidatus Roizmaniibacteriota</taxon>
    </lineage>
</organism>
<name>A0A1F7GAZ8_9BACT</name>
<comment type="caution">
    <text evidence="1">The sequence shown here is derived from an EMBL/GenBank/DDBJ whole genome shotgun (WGS) entry which is preliminary data.</text>
</comment>
<evidence type="ECO:0008006" key="3">
    <source>
        <dbReference type="Google" id="ProtNLM"/>
    </source>
</evidence>
<evidence type="ECO:0000313" key="1">
    <source>
        <dbReference type="EMBL" id="OGK16068.1"/>
    </source>
</evidence>
<accession>A0A1F7GAZ8</accession>
<dbReference type="Proteomes" id="UP000177208">
    <property type="component" value="Unassembled WGS sequence"/>
</dbReference>
<gene>
    <name evidence="1" type="ORF">A2774_01705</name>
</gene>
<proteinExistence type="predicted"/>
<sequence length="684" mass="76955">MNFPFFSKKTTEGKTYLGIYLKEKEGIAFVMRMDRSRIILLDQEKFTYLNGWEYISEAVNQVIVNLEQRTKTKVQEAIFFLYSHFIDEKTKEINKAYLNQIKQLVKNLNLKALGYIECYEAIVHFIEKKENLPLTALLIELDHSNLSIFVYQRGGLIFNKVLAHTDNLIDDLMTSFSQIKGKFLLPSRIILYNSGDLDNAATDIVTYRWSEEVFVQLPRVEIINEPEIMQGLLGVFAEQINKNAGVIKATETPKKEEIMGFVIGGDVESKGEREPVQTILPATFPAVKFAPAKFFSSLKNPISEAVKTLTTINIRWTVILGIVLISGGLLINEYFFHKAELIVYLPFQSLKNELTIDSQGLKIEQVKLTGELKELKATTGKKEIGEKARGTVTIHNFEDNEKSFPKGTVLETGGLKYSLDQEVKVASASVITIEGGLVKQPGKVKASLTAEEIGSEANITGGKKFKIESLPDTLYFALNDSSFSGGSKKEIKTVTGKDQADLRTSLLDQAKKQDLDELIKSGQVQIKEGKIIRTLTEVELAEEKFDRELGEEADKLNLSAQAVTTVYYFQERNMLRILEKELSGKMKKGYNLQLENLSYSIKKAEKKNGEISLLLAIDARALKNIDKVKLLSQVRGRNKDTVERLIKNNFAAEGMKLDIAPKLPLFQSFTPWIGKNISLEISSL</sequence>
<dbReference type="EMBL" id="MFZG01000027">
    <property type="protein sequence ID" value="OGK16068.1"/>
    <property type="molecule type" value="Genomic_DNA"/>
</dbReference>